<reference evidence="1" key="1">
    <citation type="submission" date="2018-05" db="EMBL/GenBank/DDBJ databases">
        <authorList>
            <person name="Lanie J.A."/>
            <person name="Ng W.-L."/>
            <person name="Kazmierczak K.M."/>
            <person name="Andrzejewski T.M."/>
            <person name="Davidsen T.M."/>
            <person name="Wayne K.J."/>
            <person name="Tettelin H."/>
            <person name="Glass J.I."/>
            <person name="Rusch D."/>
            <person name="Podicherti R."/>
            <person name="Tsui H.-C.T."/>
            <person name="Winkler M.E."/>
        </authorList>
    </citation>
    <scope>NUCLEOTIDE SEQUENCE</scope>
</reference>
<accession>A0A381TRY5</accession>
<gene>
    <name evidence="1" type="ORF">METZ01_LOCUS71659</name>
</gene>
<organism evidence="1">
    <name type="scientific">marine metagenome</name>
    <dbReference type="NCBI Taxonomy" id="408172"/>
    <lineage>
        <taxon>unclassified sequences</taxon>
        <taxon>metagenomes</taxon>
        <taxon>ecological metagenomes</taxon>
    </lineage>
</organism>
<dbReference type="Gene3D" id="3.90.550.10">
    <property type="entry name" value="Spore Coat Polysaccharide Biosynthesis Protein SpsA, Chain A"/>
    <property type="match status" value="1"/>
</dbReference>
<dbReference type="InterPro" id="IPR029044">
    <property type="entry name" value="Nucleotide-diphossugar_trans"/>
</dbReference>
<dbReference type="EMBL" id="UINC01005063">
    <property type="protein sequence ID" value="SVA18805.1"/>
    <property type="molecule type" value="Genomic_DNA"/>
</dbReference>
<evidence type="ECO:0000313" key="1">
    <source>
        <dbReference type="EMBL" id="SVA18805.1"/>
    </source>
</evidence>
<evidence type="ECO:0008006" key="2">
    <source>
        <dbReference type="Google" id="ProtNLM"/>
    </source>
</evidence>
<sequence>MGLEEEKKITVLSVSYFSAFHLNRLFNNLTAKADNPETLQFLVVDNTNGEDSDLHSYFVPGLDIQFISNSGKGYQRSVSHAGALDIGLKKSETEFILIVDPDVHVFKAGWDTFCLNRIAENDTSVIGAPYPAWKLGKVHDYPSVVFMFFQTKQVQAFEKSFYPFPPFLKRIWNSLMRKITRLGILTSKSKLDKSERLRSITGWLERATGITSPDTGKAIIETFRSKGFTAVNFDAPYSGDLLRSGQKVQADLAKDFELFVFEGEPIMTHMYGSGVFHWKTEKGSDLDHWQELITGIEKYLR</sequence>
<proteinExistence type="predicted"/>
<dbReference type="SUPFAM" id="SSF53448">
    <property type="entry name" value="Nucleotide-diphospho-sugar transferases"/>
    <property type="match status" value="1"/>
</dbReference>
<name>A0A381TRY5_9ZZZZ</name>
<protein>
    <recommendedName>
        <fullName evidence="2">Glycosyltransferase 2-like domain-containing protein</fullName>
    </recommendedName>
</protein>
<dbReference type="AlphaFoldDB" id="A0A381TRY5"/>